<dbReference type="InterPro" id="IPR013538">
    <property type="entry name" value="ASHA1/2-like_C"/>
</dbReference>
<dbReference type="Proteomes" id="UP000037977">
    <property type="component" value="Unassembled WGS sequence"/>
</dbReference>
<dbReference type="RefSeq" id="WP_053995764.1">
    <property type="nucleotide sequence ID" value="NZ_CP065643.1"/>
</dbReference>
<feature type="domain" description="Activator of Hsp90 ATPase homologue 1/2-like C-terminal" evidence="2">
    <location>
        <begin position="8"/>
        <end position="114"/>
    </location>
</feature>
<proteinExistence type="inferred from homology"/>
<evidence type="ECO:0000313" key="4">
    <source>
        <dbReference type="Proteomes" id="UP000037977"/>
    </source>
</evidence>
<dbReference type="AlphaFoldDB" id="A0A0M9DHX2"/>
<dbReference type="OrthoDB" id="2734459at2"/>
<name>A0A0M9DHX2_9BACI</name>
<dbReference type="Pfam" id="PF08327">
    <property type="entry name" value="AHSA1"/>
    <property type="match status" value="1"/>
</dbReference>
<keyword evidence="4" id="KW-1185">Reference proteome</keyword>
<evidence type="ECO:0000259" key="2">
    <source>
        <dbReference type="Pfam" id="PF08327"/>
    </source>
</evidence>
<evidence type="ECO:0000256" key="1">
    <source>
        <dbReference type="ARBA" id="ARBA00006817"/>
    </source>
</evidence>
<comment type="caution">
    <text evidence="3">The sequence shown here is derived from an EMBL/GenBank/DDBJ whole genome shotgun (WGS) entry which is preliminary data.</text>
</comment>
<dbReference type="SUPFAM" id="SSF55961">
    <property type="entry name" value="Bet v1-like"/>
    <property type="match status" value="1"/>
</dbReference>
<accession>A0A0M9DHX2</accession>
<dbReference type="STRING" id="33935.ADM90_15000"/>
<protein>
    <recommendedName>
        <fullName evidence="2">Activator of Hsp90 ATPase homologue 1/2-like C-terminal domain-containing protein</fullName>
    </recommendedName>
</protein>
<dbReference type="InterPro" id="IPR023393">
    <property type="entry name" value="START-like_dom_sf"/>
</dbReference>
<organism evidence="3 4">
    <name type="scientific">Lysinibacillus macroides</name>
    <dbReference type="NCBI Taxonomy" id="33935"/>
    <lineage>
        <taxon>Bacteria</taxon>
        <taxon>Bacillati</taxon>
        <taxon>Bacillota</taxon>
        <taxon>Bacilli</taxon>
        <taxon>Bacillales</taxon>
        <taxon>Bacillaceae</taxon>
        <taxon>Lysinibacillus</taxon>
    </lineage>
</organism>
<dbReference type="PATRIC" id="fig|33935.3.peg.1727"/>
<comment type="similarity">
    <text evidence="1">Belongs to the AHA1 family.</text>
</comment>
<gene>
    <name evidence="3" type="ORF">ADM90_15000</name>
</gene>
<reference evidence="3 4" key="1">
    <citation type="submission" date="2015-07" db="EMBL/GenBank/DDBJ databases">
        <title>Genome sequencing project for genomic taxonomy and phylogenomics of Bacillus-like bacteria.</title>
        <authorList>
            <person name="Liu B."/>
            <person name="Wang J."/>
            <person name="Zhu Y."/>
            <person name="Liu G."/>
            <person name="Chen Q."/>
            <person name="Chen Z."/>
            <person name="Che J."/>
            <person name="Ge C."/>
            <person name="Shi H."/>
            <person name="Pan Z."/>
            <person name="Liu X."/>
        </authorList>
    </citation>
    <scope>NUCLEOTIDE SEQUENCE [LARGE SCALE GENOMIC DNA]</scope>
    <source>
        <strain evidence="3 4">DSM 54</strain>
    </source>
</reference>
<dbReference type="EMBL" id="LGCI01000010">
    <property type="protein sequence ID" value="KOY80522.1"/>
    <property type="molecule type" value="Genomic_DNA"/>
</dbReference>
<evidence type="ECO:0000313" key="3">
    <source>
        <dbReference type="EMBL" id="KOY80522.1"/>
    </source>
</evidence>
<dbReference type="Gene3D" id="3.30.530.20">
    <property type="match status" value="1"/>
</dbReference>
<sequence>MTSSIWIDAAIEQVWQAITEEEPLSKWYAPGSTWAIPRLAAGEKMIFTLMPSEHNQLTEPLPMELKIERVSKHQEFAFYLEVPETVIAISIAEEPQGGTTVRFNMAGYDASLAYLKALLEGTTS</sequence>